<dbReference type="SUPFAM" id="SSF50978">
    <property type="entry name" value="WD40 repeat-like"/>
    <property type="match status" value="1"/>
</dbReference>
<dbReference type="InterPro" id="IPR001680">
    <property type="entry name" value="WD40_rpt"/>
</dbReference>
<comment type="caution">
    <text evidence="11">The sequence shown here is derived from an EMBL/GenBank/DDBJ whole genome shotgun (WGS) entry which is preliminary data.</text>
</comment>
<keyword evidence="2 9" id="KW-0853">WD repeat</keyword>
<keyword evidence="6" id="KW-0508">mRNA splicing</keyword>
<evidence type="ECO:0000256" key="6">
    <source>
        <dbReference type="ARBA" id="ARBA00023187"/>
    </source>
</evidence>
<dbReference type="PROSITE" id="PS50082">
    <property type="entry name" value="WD_REPEATS_2"/>
    <property type="match status" value="2"/>
</dbReference>
<dbReference type="PANTHER" id="PTHR43979">
    <property type="entry name" value="PRE-MRNA-PROCESSING FACTOR 17"/>
    <property type="match status" value="1"/>
</dbReference>
<keyword evidence="5" id="KW-0677">Repeat</keyword>
<dbReference type="InterPro" id="IPR036322">
    <property type="entry name" value="WD40_repeat_dom_sf"/>
</dbReference>
<dbReference type="GO" id="GO:0071013">
    <property type="term" value="C:catalytic step 2 spliceosome"/>
    <property type="evidence" value="ECO:0007669"/>
    <property type="project" value="InterPro"/>
</dbReference>
<accession>A0A438EHW1</accession>
<dbReference type="InterPro" id="IPR032847">
    <property type="entry name" value="PRPF17"/>
</dbReference>
<dbReference type="GO" id="GO:0000398">
    <property type="term" value="P:mRNA splicing, via spliceosome"/>
    <property type="evidence" value="ECO:0007669"/>
    <property type="project" value="InterPro"/>
</dbReference>
<dbReference type="Proteomes" id="UP000288805">
    <property type="component" value="Unassembled WGS sequence"/>
</dbReference>
<evidence type="ECO:0000256" key="3">
    <source>
        <dbReference type="ARBA" id="ARBA00022664"/>
    </source>
</evidence>
<reference evidence="11 12" key="1">
    <citation type="journal article" date="2018" name="PLoS Genet.">
        <title>Population sequencing reveals clonal diversity and ancestral inbreeding in the grapevine cultivar Chardonnay.</title>
        <authorList>
            <person name="Roach M.J."/>
            <person name="Johnson D.L."/>
            <person name="Bohlmann J."/>
            <person name="van Vuuren H.J."/>
            <person name="Jones S.J."/>
            <person name="Pretorius I.S."/>
            <person name="Schmidt S.A."/>
            <person name="Borneman A.R."/>
        </authorList>
    </citation>
    <scope>NUCLEOTIDE SEQUENCE [LARGE SCALE GENOMIC DNA]</scope>
    <source>
        <strain evidence="12">cv. Chardonnay</strain>
        <tissue evidence="11">Leaf</tissue>
    </source>
</reference>
<dbReference type="OrthoDB" id="9985979at2759"/>
<keyword evidence="3" id="KW-0507">mRNA processing</keyword>
<name>A0A438EHW1_VITVI</name>
<organism evidence="11 12">
    <name type="scientific">Vitis vinifera</name>
    <name type="common">Grape</name>
    <dbReference type="NCBI Taxonomy" id="29760"/>
    <lineage>
        <taxon>Eukaryota</taxon>
        <taxon>Viridiplantae</taxon>
        <taxon>Streptophyta</taxon>
        <taxon>Embryophyta</taxon>
        <taxon>Tracheophyta</taxon>
        <taxon>Spermatophyta</taxon>
        <taxon>Magnoliopsida</taxon>
        <taxon>eudicotyledons</taxon>
        <taxon>Gunneridae</taxon>
        <taxon>Pentapetalae</taxon>
        <taxon>rosids</taxon>
        <taxon>Vitales</taxon>
        <taxon>Vitaceae</taxon>
        <taxon>Viteae</taxon>
        <taxon>Vitis</taxon>
    </lineage>
</organism>
<dbReference type="EMBL" id="QGNW01001287">
    <property type="protein sequence ID" value="RVW47258.1"/>
    <property type="molecule type" value="Genomic_DNA"/>
</dbReference>
<feature type="repeat" description="WD" evidence="9">
    <location>
        <begin position="192"/>
        <end position="233"/>
    </location>
</feature>
<evidence type="ECO:0000256" key="4">
    <source>
        <dbReference type="ARBA" id="ARBA00022728"/>
    </source>
</evidence>
<keyword evidence="7" id="KW-0539">Nucleus</keyword>
<comment type="subcellular location">
    <subcellularLocation>
        <location evidence="1">Nucleus</location>
    </subcellularLocation>
</comment>
<feature type="compositionally biased region" description="Polar residues" evidence="10">
    <location>
        <begin position="25"/>
        <end position="35"/>
    </location>
</feature>
<evidence type="ECO:0000256" key="2">
    <source>
        <dbReference type="ARBA" id="ARBA00022574"/>
    </source>
</evidence>
<sequence>MDLLAKSYTADDDDGPQHEAEDQNLDNSSPDSSPTRIALPSKSSAPKVDDTTLALAIANTNDKPIDPIQHVVPFNPTYDQLWAPIYGPAHPYAKDEESVAGKKEGLQTELTEEQKKYAEEYAKKKGEEKGAAEKGEFVTDKSTFHGKEERDYQGRSWIAPPKDAKATNDHSGMDTKVKIWDVFNSGKCMRTYMGHSKAVRDISFCNDGTKFLTAGYDKNIKYWDTETGQVISTFSTGKIPYVVKLNPDDDKQNILLAGMSDKKIVQWDMNTGQITQEYDQHLGAVNTITFVDNNRRFVTSSDDKSLRVWEFGIPVVIKYISEPHMHSMPSISLHPNTNWLAAQSLDNQILIYSTRERFQLNKKKRFAGHIAAGYACQVNFSPDGRFVMSGDGEGKCWFWDWKSCKVFRTLKCHEGVCIGCEWHPLEQSKVATCGWDGLIKYW</sequence>
<dbReference type="PROSITE" id="PS50294">
    <property type="entry name" value="WD_REPEATS_REGION"/>
    <property type="match status" value="2"/>
</dbReference>
<proteinExistence type="predicted"/>
<dbReference type="PANTHER" id="PTHR43979:SF1">
    <property type="entry name" value="PRE-MRNA-PROCESSING FACTOR 17"/>
    <property type="match status" value="1"/>
</dbReference>
<evidence type="ECO:0000256" key="7">
    <source>
        <dbReference type="ARBA" id="ARBA00023242"/>
    </source>
</evidence>
<feature type="region of interest" description="Disordered" evidence="10">
    <location>
        <begin position="143"/>
        <end position="170"/>
    </location>
</feature>
<evidence type="ECO:0000313" key="12">
    <source>
        <dbReference type="Proteomes" id="UP000288805"/>
    </source>
</evidence>
<dbReference type="FunFam" id="2.130.10.10:FF:000034">
    <property type="entry name" value="Pre-mRNA-processing factor 17, putative"/>
    <property type="match status" value="1"/>
</dbReference>
<dbReference type="CDD" id="cd00200">
    <property type="entry name" value="WD40"/>
    <property type="match status" value="1"/>
</dbReference>
<evidence type="ECO:0000256" key="10">
    <source>
        <dbReference type="SAM" id="MobiDB-lite"/>
    </source>
</evidence>
<feature type="compositionally biased region" description="Basic and acidic residues" evidence="10">
    <location>
        <begin position="143"/>
        <end position="153"/>
    </location>
</feature>
<evidence type="ECO:0000256" key="8">
    <source>
        <dbReference type="ARBA" id="ARBA00068146"/>
    </source>
</evidence>
<dbReference type="AlphaFoldDB" id="A0A438EHW1"/>
<evidence type="ECO:0000256" key="1">
    <source>
        <dbReference type="ARBA" id="ARBA00004123"/>
    </source>
</evidence>
<gene>
    <name evidence="11" type="primary">CDC40</name>
    <name evidence="11" type="ORF">CK203_070082</name>
</gene>
<feature type="region of interest" description="Disordered" evidence="10">
    <location>
        <begin position="1"/>
        <end position="49"/>
    </location>
</feature>
<feature type="repeat" description="WD" evidence="9">
    <location>
        <begin position="278"/>
        <end position="310"/>
    </location>
</feature>
<evidence type="ECO:0000256" key="9">
    <source>
        <dbReference type="PROSITE-ProRule" id="PRU00221"/>
    </source>
</evidence>
<dbReference type="Pfam" id="PF00400">
    <property type="entry name" value="WD40"/>
    <property type="match status" value="4"/>
</dbReference>
<dbReference type="Gene3D" id="2.130.10.10">
    <property type="entry name" value="YVTN repeat-like/Quinoprotein amine dehydrogenase"/>
    <property type="match status" value="1"/>
</dbReference>
<dbReference type="SMART" id="SM00320">
    <property type="entry name" value="WD40"/>
    <property type="match status" value="6"/>
</dbReference>
<evidence type="ECO:0000313" key="11">
    <source>
        <dbReference type="EMBL" id="RVW47258.1"/>
    </source>
</evidence>
<keyword evidence="4" id="KW-0747">Spliceosome</keyword>
<protein>
    <recommendedName>
        <fullName evidence="8">Pre-mRNA-processing factor 17</fullName>
    </recommendedName>
</protein>
<evidence type="ECO:0000256" key="5">
    <source>
        <dbReference type="ARBA" id="ARBA00022737"/>
    </source>
</evidence>
<dbReference type="InterPro" id="IPR015943">
    <property type="entry name" value="WD40/YVTN_repeat-like_dom_sf"/>
</dbReference>